<accession>A0A1M5CKP8</accession>
<feature type="coiled-coil region" evidence="1">
    <location>
        <begin position="5"/>
        <end position="32"/>
    </location>
</feature>
<evidence type="ECO:0000313" key="2">
    <source>
        <dbReference type="EMBL" id="SHF55293.1"/>
    </source>
</evidence>
<feature type="non-terminal residue" evidence="2">
    <location>
        <position position="1"/>
    </location>
</feature>
<name>A0A1M5CKP8_9CLOT</name>
<dbReference type="Proteomes" id="UP000184245">
    <property type="component" value="Unassembled WGS sequence"/>
</dbReference>
<keyword evidence="1" id="KW-0175">Coiled coil</keyword>
<proteinExistence type="predicted"/>
<evidence type="ECO:0000313" key="3">
    <source>
        <dbReference type="Proteomes" id="UP000184245"/>
    </source>
</evidence>
<reference evidence="2 3" key="1">
    <citation type="submission" date="2016-11" db="EMBL/GenBank/DDBJ databases">
        <authorList>
            <person name="Jaros S."/>
            <person name="Januszkiewicz K."/>
            <person name="Wedrychowicz H."/>
        </authorList>
    </citation>
    <scope>NUCLEOTIDE SEQUENCE [LARGE SCALE GENOMIC DNA]</scope>
    <source>
        <strain evidence="2 3">DSM 17459</strain>
    </source>
</reference>
<organism evidence="2 3">
    <name type="scientific">Lactonifactor longoviformis DSM 17459</name>
    <dbReference type="NCBI Taxonomy" id="1122155"/>
    <lineage>
        <taxon>Bacteria</taxon>
        <taxon>Bacillati</taxon>
        <taxon>Bacillota</taxon>
        <taxon>Clostridia</taxon>
        <taxon>Eubacteriales</taxon>
        <taxon>Clostridiaceae</taxon>
        <taxon>Lactonifactor</taxon>
    </lineage>
</organism>
<dbReference type="EMBL" id="FQVI01000042">
    <property type="protein sequence ID" value="SHF55293.1"/>
    <property type="molecule type" value="Genomic_DNA"/>
</dbReference>
<dbReference type="AlphaFoldDB" id="A0A1M5CKP8"/>
<evidence type="ECO:0000256" key="1">
    <source>
        <dbReference type="SAM" id="Coils"/>
    </source>
</evidence>
<sequence>FIERSQTLNSLIREKEQIIEKLEEEYHSALLEQKSREEFVPKVRKVVETYWEVQDMQSRNQMLKEIIQKITYTKEKPNTRGDRENANFTLNIFPKIPIKLPMS</sequence>
<keyword evidence="3" id="KW-1185">Reference proteome</keyword>
<gene>
    <name evidence="2" type="ORF">SAMN02745158_04189</name>
</gene>
<protein>
    <submittedName>
        <fullName evidence="2">Uncharacterized protein</fullName>
    </submittedName>
</protein>